<sequence>MAVQVHRRKGAVVAGALAGSLALGLLAVCGCAGRGPGGGPVGDAAHGRGSSQVRQVREAAGPAADPARALAAVRHAPTALARAGGARVRTSMETVSGGTRLTIRGRGVYDFARPVGRLTVMLPEGAAGRAGHRPITEVFAPGALYMKNRGAGVPAGKWVRLDTGALADGDLLTSGATDPLAAAELLGGAREVAYAGEERIDGVRVAHYWGTVDLSRAAQAAPERDRAALAAAAKGFSSGTVGFDAYLDEQGRPRVLRYRFGMAEAAAAGGAGRRPAMTAAAPAAVVPSGASAAPAASVASAGERVAAARPSGLPSPMTVVSTVELFSFGLRPDIALPAPAEIYAGTVASPQK</sequence>
<dbReference type="PROSITE" id="PS51257">
    <property type="entry name" value="PROKAR_LIPOPROTEIN"/>
    <property type="match status" value="1"/>
</dbReference>
<evidence type="ECO:0000313" key="3">
    <source>
        <dbReference type="Proteomes" id="UP000646244"/>
    </source>
</evidence>
<gene>
    <name evidence="2" type="ORF">GCM10010507_59360</name>
</gene>
<dbReference type="SUPFAM" id="SSF89392">
    <property type="entry name" value="Prokaryotic lipoproteins and lipoprotein localization factors"/>
    <property type="match status" value="1"/>
</dbReference>
<reference evidence="2" key="2">
    <citation type="submission" date="2020-09" db="EMBL/GenBank/DDBJ databases">
        <authorList>
            <person name="Sun Q."/>
            <person name="Ohkuma M."/>
        </authorList>
    </citation>
    <scope>NUCLEOTIDE SEQUENCE</scope>
    <source>
        <strain evidence="2">JCM 4633</strain>
    </source>
</reference>
<comment type="caution">
    <text evidence="2">The sequence shown here is derived from an EMBL/GenBank/DDBJ whole genome shotgun (WGS) entry which is preliminary data.</text>
</comment>
<protein>
    <submittedName>
        <fullName evidence="2">Lipoprotein</fullName>
    </submittedName>
</protein>
<dbReference type="Gene3D" id="2.50.20.20">
    <property type="match status" value="1"/>
</dbReference>
<keyword evidence="1" id="KW-0732">Signal</keyword>
<feature type="signal peptide" evidence="1">
    <location>
        <begin position="1"/>
        <end position="27"/>
    </location>
</feature>
<dbReference type="Proteomes" id="UP000646244">
    <property type="component" value="Unassembled WGS sequence"/>
</dbReference>
<dbReference type="EMBL" id="BMVB01000036">
    <property type="protein sequence ID" value="GHC72359.1"/>
    <property type="molecule type" value="Genomic_DNA"/>
</dbReference>
<name>A0A918TZ55_STRCJ</name>
<accession>A0A918TZ55</accession>
<evidence type="ECO:0000256" key="1">
    <source>
        <dbReference type="SAM" id="SignalP"/>
    </source>
</evidence>
<feature type="chain" id="PRO_5038470907" evidence="1">
    <location>
        <begin position="28"/>
        <end position="352"/>
    </location>
</feature>
<proteinExistence type="predicted"/>
<evidence type="ECO:0000313" key="2">
    <source>
        <dbReference type="EMBL" id="GHC72359.1"/>
    </source>
</evidence>
<dbReference type="InterPro" id="IPR029046">
    <property type="entry name" value="LolA/LolB/LppX"/>
</dbReference>
<keyword evidence="2" id="KW-0449">Lipoprotein</keyword>
<dbReference type="AlphaFoldDB" id="A0A918TZ55"/>
<organism evidence="2 3">
    <name type="scientific">Streptomyces cinnamoneus</name>
    <name type="common">Streptoverticillium cinnamoneum</name>
    <dbReference type="NCBI Taxonomy" id="53446"/>
    <lineage>
        <taxon>Bacteria</taxon>
        <taxon>Bacillati</taxon>
        <taxon>Actinomycetota</taxon>
        <taxon>Actinomycetes</taxon>
        <taxon>Kitasatosporales</taxon>
        <taxon>Streptomycetaceae</taxon>
        <taxon>Streptomyces</taxon>
        <taxon>Streptomyces cinnamoneus group</taxon>
    </lineage>
</organism>
<reference evidence="2" key="1">
    <citation type="journal article" date="2014" name="Int. J. Syst. Evol. Microbiol.">
        <title>Complete genome sequence of Corynebacterium casei LMG S-19264T (=DSM 44701T), isolated from a smear-ripened cheese.</title>
        <authorList>
            <consortium name="US DOE Joint Genome Institute (JGI-PGF)"/>
            <person name="Walter F."/>
            <person name="Albersmeier A."/>
            <person name="Kalinowski J."/>
            <person name="Ruckert C."/>
        </authorList>
    </citation>
    <scope>NUCLEOTIDE SEQUENCE</scope>
    <source>
        <strain evidence="2">JCM 4633</strain>
    </source>
</reference>
<dbReference type="RefSeq" id="WP_229845220.1">
    <property type="nucleotide sequence ID" value="NZ_BMVB01000036.1"/>
</dbReference>